<evidence type="ECO:0000256" key="3">
    <source>
        <dbReference type="ARBA" id="ARBA00006105"/>
    </source>
</evidence>
<dbReference type="PROSITE" id="PS51384">
    <property type="entry name" value="FAD_FR"/>
    <property type="match status" value="1"/>
</dbReference>
<dbReference type="SUPFAM" id="SSF63380">
    <property type="entry name" value="Riboflavin synthase domain-like"/>
    <property type="match status" value="1"/>
</dbReference>
<evidence type="ECO:0000256" key="6">
    <source>
        <dbReference type="ARBA" id="ARBA00023002"/>
    </source>
</evidence>
<dbReference type="Proteomes" id="UP000887226">
    <property type="component" value="Unassembled WGS sequence"/>
</dbReference>
<sequence length="394" mass="44516">MHKIRISTRPLLNLSQRWNPLTRNQFALPPAFNCCLRQSSTNTTEQKLNDDWQYHTGYWIPFARFGPQRRMKIYTKPPSLKDRERVATVDRRVYSVTTLCAIGGMLFFLLADAPKQNGQIFDAPRFTSFTIIGKELVSTTAFILTVRPDNAAGLVEDPYTKEWKHGTWSVEFKQPQLQIARSYTPLPSPTVDARFDSKPGDLRFVIRREESGEVSNYLAGLPVGRKVELRGPHLGIELPGYTTEVLFLAGGTGIAPAMQVAHKLLEADATASARMHIVWANRRREDCLPTSCIPRELEALQHKHPGNFKMTYLVDAEQTLIDHKQLSTWTKNVLPGKSGFVTRTDSKLLFVSGPEGFMNVIAGAKKWEDGKEQQGEISGLLKRLGPRDWKVIKL</sequence>
<dbReference type="GO" id="GO:0005739">
    <property type="term" value="C:mitochondrion"/>
    <property type="evidence" value="ECO:0007669"/>
    <property type="project" value="TreeGrafter"/>
</dbReference>
<dbReference type="CDD" id="cd06183">
    <property type="entry name" value="cyt_b5_reduct_like"/>
    <property type="match status" value="1"/>
</dbReference>
<comment type="cofactor">
    <cofactor evidence="1 8">
        <name>FAD</name>
        <dbReference type="ChEBI" id="CHEBI:57692"/>
    </cofactor>
</comment>
<feature type="domain" description="FAD-binding FR-type" evidence="10">
    <location>
        <begin position="124"/>
        <end position="239"/>
    </location>
</feature>
<dbReference type="InterPro" id="IPR001433">
    <property type="entry name" value="OxRdtase_FAD/NAD-bd"/>
</dbReference>
<evidence type="ECO:0000313" key="11">
    <source>
        <dbReference type="EMBL" id="KAG9246334.1"/>
    </source>
</evidence>
<keyword evidence="9" id="KW-1133">Transmembrane helix</keyword>
<evidence type="ECO:0000256" key="8">
    <source>
        <dbReference type="PIRSR" id="PIRSR601834-1"/>
    </source>
</evidence>
<evidence type="ECO:0000259" key="10">
    <source>
        <dbReference type="PROSITE" id="PS51384"/>
    </source>
</evidence>
<proteinExistence type="inferred from homology"/>
<keyword evidence="9" id="KW-0812">Transmembrane</keyword>
<evidence type="ECO:0000256" key="1">
    <source>
        <dbReference type="ARBA" id="ARBA00001974"/>
    </source>
</evidence>
<organism evidence="11 12">
    <name type="scientific">Calycina marina</name>
    <dbReference type="NCBI Taxonomy" id="1763456"/>
    <lineage>
        <taxon>Eukaryota</taxon>
        <taxon>Fungi</taxon>
        <taxon>Dikarya</taxon>
        <taxon>Ascomycota</taxon>
        <taxon>Pezizomycotina</taxon>
        <taxon>Leotiomycetes</taxon>
        <taxon>Helotiales</taxon>
        <taxon>Pezizellaceae</taxon>
        <taxon>Calycina</taxon>
    </lineage>
</organism>
<keyword evidence="5 8" id="KW-0274">FAD</keyword>
<dbReference type="Gene3D" id="2.40.30.10">
    <property type="entry name" value="Translation factors"/>
    <property type="match status" value="1"/>
</dbReference>
<evidence type="ECO:0000256" key="7">
    <source>
        <dbReference type="ARBA" id="ARBA00023136"/>
    </source>
</evidence>
<dbReference type="InterPro" id="IPR017927">
    <property type="entry name" value="FAD-bd_FR_type"/>
</dbReference>
<evidence type="ECO:0000313" key="12">
    <source>
        <dbReference type="Proteomes" id="UP000887226"/>
    </source>
</evidence>
<dbReference type="PANTHER" id="PTHR19370:SF189">
    <property type="entry name" value="CYTOCHROME C MITOCHONDRIAL IMPORT FACTOR CYC2"/>
    <property type="match status" value="1"/>
</dbReference>
<gene>
    <name evidence="11" type="ORF">BJ878DRAFT_497416</name>
</gene>
<feature type="binding site" evidence="8">
    <location>
        <position position="214"/>
    </location>
    <ligand>
        <name>FAD</name>
        <dbReference type="ChEBI" id="CHEBI:57692"/>
    </ligand>
</feature>
<dbReference type="Pfam" id="PF00970">
    <property type="entry name" value="FAD_binding_6"/>
    <property type="match status" value="1"/>
</dbReference>
<dbReference type="OrthoDB" id="432685at2759"/>
<comment type="subcellular location">
    <subcellularLocation>
        <location evidence="2">Membrane</location>
    </subcellularLocation>
</comment>
<dbReference type="Pfam" id="PF00175">
    <property type="entry name" value="NAD_binding_1"/>
    <property type="match status" value="1"/>
</dbReference>
<feature type="binding site" evidence="8">
    <location>
        <position position="215"/>
    </location>
    <ligand>
        <name>FAD</name>
        <dbReference type="ChEBI" id="CHEBI:57692"/>
    </ligand>
</feature>
<keyword evidence="6" id="KW-0560">Oxidoreductase</keyword>
<dbReference type="PANTHER" id="PTHR19370">
    <property type="entry name" value="NADH-CYTOCHROME B5 REDUCTASE"/>
    <property type="match status" value="1"/>
</dbReference>
<keyword evidence="12" id="KW-1185">Reference proteome</keyword>
<evidence type="ECO:0000256" key="5">
    <source>
        <dbReference type="ARBA" id="ARBA00022827"/>
    </source>
</evidence>
<comment type="similarity">
    <text evidence="3">Belongs to the flavoprotein pyridine nucleotide cytochrome reductase family.</text>
</comment>
<protein>
    <recommendedName>
        <fullName evidence="10">FAD-binding FR-type domain-containing protein</fullName>
    </recommendedName>
</protein>
<dbReference type="Gene3D" id="3.40.50.80">
    <property type="entry name" value="Nucleotide-binding domain of ferredoxin-NADP reductase (FNR) module"/>
    <property type="match status" value="1"/>
</dbReference>
<evidence type="ECO:0000256" key="9">
    <source>
        <dbReference type="SAM" id="Phobius"/>
    </source>
</evidence>
<dbReference type="InterPro" id="IPR017938">
    <property type="entry name" value="Riboflavin_synthase-like_b-brl"/>
</dbReference>
<evidence type="ECO:0000256" key="4">
    <source>
        <dbReference type="ARBA" id="ARBA00022630"/>
    </source>
</evidence>
<name>A0A9P7Z663_9HELO</name>
<dbReference type="AlphaFoldDB" id="A0A9P7Z663"/>
<dbReference type="EMBL" id="MU253808">
    <property type="protein sequence ID" value="KAG9246334.1"/>
    <property type="molecule type" value="Genomic_DNA"/>
</dbReference>
<dbReference type="InterPro" id="IPR008333">
    <property type="entry name" value="Cbr1-like_FAD-bd_dom"/>
</dbReference>
<feature type="binding site" evidence="8">
    <location>
        <position position="183"/>
    </location>
    <ligand>
        <name>FAD</name>
        <dbReference type="ChEBI" id="CHEBI:57692"/>
    </ligand>
</feature>
<dbReference type="PRINTS" id="PR00406">
    <property type="entry name" value="CYTB5RDTASE"/>
</dbReference>
<comment type="caution">
    <text evidence="11">The sequence shown here is derived from an EMBL/GenBank/DDBJ whole genome shotgun (WGS) entry which is preliminary data.</text>
</comment>
<keyword evidence="7 9" id="KW-0472">Membrane</keyword>
<accession>A0A9P7Z663</accession>
<feature type="transmembrane region" description="Helical" evidence="9">
    <location>
        <begin position="93"/>
        <end position="111"/>
    </location>
</feature>
<dbReference type="GO" id="GO:0016491">
    <property type="term" value="F:oxidoreductase activity"/>
    <property type="evidence" value="ECO:0007669"/>
    <property type="project" value="UniProtKB-KW"/>
</dbReference>
<dbReference type="InterPro" id="IPR039261">
    <property type="entry name" value="FNR_nucleotide-bd"/>
</dbReference>
<feature type="binding site" evidence="8">
    <location>
        <position position="205"/>
    </location>
    <ligand>
        <name>FAD</name>
        <dbReference type="ChEBI" id="CHEBI:57692"/>
    </ligand>
</feature>
<feature type="binding site" evidence="8">
    <location>
        <position position="181"/>
    </location>
    <ligand>
        <name>FAD</name>
        <dbReference type="ChEBI" id="CHEBI:57692"/>
    </ligand>
</feature>
<reference evidence="11" key="1">
    <citation type="journal article" date="2021" name="IMA Fungus">
        <title>Genomic characterization of three marine fungi, including Emericellopsis atlantica sp. nov. with signatures of a generalist lifestyle and marine biomass degradation.</title>
        <authorList>
            <person name="Hagestad O.C."/>
            <person name="Hou L."/>
            <person name="Andersen J.H."/>
            <person name="Hansen E.H."/>
            <person name="Altermark B."/>
            <person name="Li C."/>
            <person name="Kuhnert E."/>
            <person name="Cox R.J."/>
            <person name="Crous P.W."/>
            <person name="Spatafora J.W."/>
            <person name="Lail K."/>
            <person name="Amirebrahimi M."/>
            <person name="Lipzen A."/>
            <person name="Pangilinan J."/>
            <person name="Andreopoulos W."/>
            <person name="Hayes R.D."/>
            <person name="Ng V."/>
            <person name="Grigoriev I.V."/>
            <person name="Jackson S.A."/>
            <person name="Sutton T.D.S."/>
            <person name="Dobson A.D.W."/>
            <person name="Rama T."/>
        </authorList>
    </citation>
    <scope>NUCLEOTIDE SEQUENCE</scope>
    <source>
        <strain evidence="11">TRa3180A</strain>
    </source>
</reference>
<dbReference type="InterPro" id="IPR001834">
    <property type="entry name" value="CBR-like"/>
</dbReference>
<dbReference type="GO" id="GO:0016020">
    <property type="term" value="C:membrane"/>
    <property type="evidence" value="ECO:0007669"/>
    <property type="project" value="UniProtKB-SubCell"/>
</dbReference>
<evidence type="ECO:0000256" key="2">
    <source>
        <dbReference type="ARBA" id="ARBA00004370"/>
    </source>
</evidence>
<dbReference type="SUPFAM" id="SSF52343">
    <property type="entry name" value="Ferredoxin reductase-like, C-terminal NADP-linked domain"/>
    <property type="match status" value="1"/>
</dbReference>
<keyword evidence="4 8" id="KW-0285">Flavoprotein</keyword>